<accession>A0A263CZ75</accession>
<evidence type="ECO:0000256" key="4">
    <source>
        <dbReference type="ARBA" id="ARBA00013346"/>
    </source>
</evidence>
<dbReference type="EMBL" id="NKYE01000014">
    <property type="protein sequence ID" value="OZM71269.1"/>
    <property type="molecule type" value="Genomic_DNA"/>
</dbReference>
<comment type="caution">
    <text evidence="12">The sequence shown here is derived from an EMBL/GenBank/DDBJ whole genome shotgun (WGS) entry which is preliminary data.</text>
</comment>
<dbReference type="PANTHER" id="PTHR11579">
    <property type="entry name" value="PROTEIN-L-ISOASPARTATE O-METHYLTRANSFERASE"/>
    <property type="match status" value="1"/>
</dbReference>
<dbReference type="PANTHER" id="PTHR11579:SF0">
    <property type="entry name" value="PROTEIN-L-ISOASPARTATE(D-ASPARTATE) O-METHYLTRANSFERASE"/>
    <property type="match status" value="1"/>
</dbReference>
<dbReference type="OrthoDB" id="5143400at2"/>
<reference evidence="12 13" key="1">
    <citation type="submission" date="2017-07" db="EMBL/GenBank/DDBJ databases">
        <title>Amycolatopsis antarcticus sp. nov., isolated from the surface of an Antarcticus brown macroalga.</title>
        <authorList>
            <person name="Wang J."/>
            <person name="Leiva S."/>
            <person name="Huang J."/>
            <person name="Huang Y."/>
        </authorList>
    </citation>
    <scope>NUCLEOTIDE SEQUENCE [LARGE SCALE GENOMIC DNA]</scope>
    <source>
        <strain evidence="12 13">AU-G6</strain>
    </source>
</reference>
<dbReference type="SUPFAM" id="SSF53335">
    <property type="entry name" value="S-adenosyl-L-methionine-dependent methyltransferases"/>
    <property type="match status" value="1"/>
</dbReference>
<dbReference type="Pfam" id="PF01135">
    <property type="entry name" value="PCMT"/>
    <property type="match status" value="1"/>
</dbReference>
<keyword evidence="8" id="KW-0949">S-adenosyl-L-methionine</keyword>
<evidence type="ECO:0000313" key="12">
    <source>
        <dbReference type="EMBL" id="OZM71269.1"/>
    </source>
</evidence>
<sequence length="391" mass="43244">MIDPETWPARADRLRVELVEAGKLTDDRLQAAVLAVPRHVFVPSFYEQNGSPQWERRSREDTPEEWWSAVYANRPLTTQVGQLDPDDNNLLPTSSSAPSVMVRMLEALRLDGGHRVLEIGTGTGYNAALLSHRLGAEHVYSVDVDPTLVEAARDHLAELGFTPTLRVTDGARGLPGHAPFDRIIGTCAVDRVPWAWVEQTVPGGLVLVDLKVLAGIGAGNLVRLERFQDRLEGRFDLGGYATFMHMRNAEAAPIVAPSMDRDAGEARHTTTEADVPHQVWGSYVTWFLLHLAPGAQRVTFGSVTDEETGKPGAALYVTADGSWCEVEPGEPGSSRAVRSGGPRDLWADIVAARELWATEGRPDWDRFGLTVTREDQWVWLDRPDGVHRWRL</sequence>
<dbReference type="EC" id="2.1.1.77" evidence="3"/>
<protein>
    <recommendedName>
        <fullName evidence="4">Protein-L-isoaspartate O-methyltransferase</fullName>
        <ecNumber evidence="3">2.1.1.77</ecNumber>
    </recommendedName>
    <alternativeName>
        <fullName evidence="11">L-isoaspartyl protein carboxyl methyltransferase</fullName>
    </alternativeName>
    <alternativeName>
        <fullName evidence="9">Protein L-isoaspartyl methyltransferase</fullName>
    </alternativeName>
    <alternativeName>
        <fullName evidence="10">Protein-beta-aspartate methyltransferase</fullName>
    </alternativeName>
</protein>
<evidence type="ECO:0000256" key="2">
    <source>
        <dbReference type="ARBA" id="ARBA00005369"/>
    </source>
</evidence>
<evidence type="ECO:0000256" key="5">
    <source>
        <dbReference type="ARBA" id="ARBA00022490"/>
    </source>
</evidence>
<evidence type="ECO:0000313" key="13">
    <source>
        <dbReference type="Proteomes" id="UP000242444"/>
    </source>
</evidence>
<dbReference type="InterPro" id="IPR029063">
    <property type="entry name" value="SAM-dependent_MTases_sf"/>
</dbReference>
<organism evidence="12 13">
    <name type="scientific">Amycolatopsis antarctica</name>
    <dbReference type="NCBI Taxonomy" id="1854586"/>
    <lineage>
        <taxon>Bacteria</taxon>
        <taxon>Bacillati</taxon>
        <taxon>Actinomycetota</taxon>
        <taxon>Actinomycetes</taxon>
        <taxon>Pseudonocardiales</taxon>
        <taxon>Pseudonocardiaceae</taxon>
        <taxon>Amycolatopsis</taxon>
    </lineage>
</organism>
<dbReference type="RefSeq" id="WP_094864572.1">
    <property type="nucleotide sequence ID" value="NZ_NKYE01000014.1"/>
</dbReference>
<evidence type="ECO:0000256" key="10">
    <source>
        <dbReference type="ARBA" id="ARBA00031323"/>
    </source>
</evidence>
<dbReference type="Proteomes" id="UP000242444">
    <property type="component" value="Unassembled WGS sequence"/>
</dbReference>
<dbReference type="InParanoid" id="A0A263CZ75"/>
<keyword evidence="5" id="KW-0963">Cytoplasm</keyword>
<evidence type="ECO:0000256" key="11">
    <source>
        <dbReference type="ARBA" id="ARBA00031350"/>
    </source>
</evidence>
<keyword evidence="7 12" id="KW-0808">Transferase</keyword>
<evidence type="ECO:0000256" key="3">
    <source>
        <dbReference type="ARBA" id="ARBA00011890"/>
    </source>
</evidence>
<comment type="subcellular location">
    <subcellularLocation>
        <location evidence="1">Cytoplasm</location>
    </subcellularLocation>
</comment>
<dbReference type="AlphaFoldDB" id="A0A263CZ75"/>
<dbReference type="GO" id="GO:0005737">
    <property type="term" value="C:cytoplasm"/>
    <property type="evidence" value="ECO:0007669"/>
    <property type="project" value="UniProtKB-SubCell"/>
</dbReference>
<name>A0A263CZ75_9PSEU</name>
<dbReference type="InterPro" id="IPR000682">
    <property type="entry name" value="PCMT"/>
</dbReference>
<evidence type="ECO:0000256" key="1">
    <source>
        <dbReference type="ARBA" id="ARBA00004496"/>
    </source>
</evidence>
<proteinExistence type="inferred from homology"/>
<dbReference type="GO" id="GO:0004719">
    <property type="term" value="F:protein-L-isoaspartate (D-aspartate) O-methyltransferase activity"/>
    <property type="evidence" value="ECO:0007669"/>
    <property type="project" value="UniProtKB-EC"/>
</dbReference>
<dbReference type="CDD" id="cd02440">
    <property type="entry name" value="AdoMet_MTases"/>
    <property type="match status" value="1"/>
</dbReference>
<gene>
    <name evidence="12" type="ORF">CFN78_20945</name>
</gene>
<comment type="similarity">
    <text evidence="2">Belongs to the methyltransferase superfamily. L-isoaspartyl/D-aspartyl protein methyltransferase family.</text>
</comment>
<dbReference type="Gene3D" id="3.40.50.150">
    <property type="entry name" value="Vaccinia Virus protein VP39"/>
    <property type="match status" value="1"/>
</dbReference>
<evidence type="ECO:0000256" key="7">
    <source>
        <dbReference type="ARBA" id="ARBA00022679"/>
    </source>
</evidence>
<evidence type="ECO:0000256" key="9">
    <source>
        <dbReference type="ARBA" id="ARBA00030757"/>
    </source>
</evidence>
<evidence type="ECO:0000256" key="6">
    <source>
        <dbReference type="ARBA" id="ARBA00022603"/>
    </source>
</evidence>
<keyword evidence="13" id="KW-1185">Reference proteome</keyword>
<dbReference type="GO" id="GO:0032259">
    <property type="term" value="P:methylation"/>
    <property type="evidence" value="ECO:0007669"/>
    <property type="project" value="UniProtKB-KW"/>
</dbReference>
<evidence type="ECO:0000256" key="8">
    <source>
        <dbReference type="ARBA" id="ARBA00022691"/>
    </source>
</evidence>
<keyword evidence="6 12" id="KW-0489">Methyltransferase</keyword>